<dbReference type="SUPFAM" id="SSF56112">
    <property type="entry name" value="Protein kinase-like (PK-like)"/>
    <property type="match status" value="1"/>
</dbReference>
<comment type="similarity">
    <text evidence="3">Belongs to the AAA ATPase family.</text>
</comment>
<feature type="domain" description="Protein kinase" evidence="4">
    <location>
        <begin position="1"/>
        <end position="273"/>
    </location>
</feature>
<organism evidence="5">
    <name type="scientific">Medioppia subpectinata</name>
    <dbReference type="NCBI Taxonomy" id="1979941"/>
    <lineage>
        <taxon>Eukaryota</taxon>
        <taxon>Metazoa</taxon>
        <taxon>Ecdysozoa</taxon>
        <taxon>Arthropoda</taxon>
        <taxon>Chelicerata</taxon>
        <taxon>Arachnida</taxon>
        <taxon>Acari</taxon>
        <taxon>Acariformes</taxon>
        <taxon>Sarcoptiformes</taxon>
        <taxon>Oribatida</taxon>
        <taxon>Brachypylina</taxon>
        <taxon>Oppioidea</taxon>
        <taxon>Oppiidae</taxon>
        <taxon>Medioppia</taxon>
    </lineage>
</organism>
<dbReference type="Pfam" id="PF17862">
    <property type="entry name" value="AAA_lid_3"/>
    <property type="match status" value="1"/>
</dbReference>
<dbReference type="PROSITE" id="PS00674">
    <property type="entry name" value="AAA"/>
    <property type="match status" value="1"/>
</dbReference>
<gene>
    <name evidence="5" type="ORF">OSB1V03_LOCUS561</name>
</gene>
<dbReference type="PROSITE" id="PS50011">
    <property type="entry name" value="PROTEIN_KINASE_DOM"/>
    <property type="match status" value="1"/>
</dbReference>
<dbReference type="InterPro" id="IPR050221">
    <property type="entry name" value="26S_Proteasome_ATPase"/>
</dbReference>
<dbReference type="FunFam" id="1.10.8.60:FF:000005">
    <property type="entry name" value="26S protease regulatory subunit 7"/>
    <property type="match status" value="1"/>
</dbReference>
<dbReference type="InterPro" id="IPR041569">
    <property type="entry name" value="AAA_lid_3"/>
</dbReference>
<dbReference type="InterPro" id="IPR003959">
    <property type="entry name" value="ATPase_AAA_core"/>
</dbReference>
<keyword evidence="2 3" id="KW-0067">ATP-binding</keyword>
<keyword evidence="1 3" id="KW-0547">Nucleotide-binding</keyword>
<dbReference type="EMBL" id="OC854690">
    <property type="protein sequence ID" value="CAD7620065.1"/>
    <property type="molecule type" value="Genomic_DNA"/>
</dbReference>
<evidence type="ECO:0000313" key="5">
    <source>
        <dbReference type="EMBL" id="CAD7620065.1"/>
    </source>
</evidence>
<dbReference type="GO" id="GO:0004672">
    <property type="term" value="F:protein kinase activity"/>
    <property type="evidence" value="ECO:0007669"/>
    <property type="project" value="InterPro"/>
</dbReference>
<name>A0A7R9KE65_9ACAR</name>
<proteinExistence type="inferred from homology"/>
<dbReference type="Pfam" id="PF00004">
    <property type="entry name" value="AAA"/>
    <property type="match status" value="1"/>
</dbReference>
<dbReference type="InterPro" id="IPR003960">
    <property type="entry name" value="ATPase_AAA_CS"/>
</dbReference>
<dbReference type="GO" id="GO:0005524">
    <property type="term" value="F:ATP binding"/>
    <property type="evidence" value="ECO:0007669"/>
    <property type="project" value="UniProtKB-KW"/>
</dbReference>
<evidence type="ECO:0000256" key="3">
    <source>
        <dbReference type="RuleBase" id="RU003651"/>
    </source>
</evidence>
<dbReference type="InterPro" id="IPR027417">
    <property type="entry name" value="P-loop_NTPase"/>
</dbReference>
<dbReference type="InterPro" id="IPR011009">
    <property type="entry name" value="Kinase-like_dom_sf"/>
</dbReference>
<dbReference type="EMBL" id="CAJPIZ010000115">
    <property type="protein sequence ID" value="CAG2100495.1"/>
    <property type="molecule type" value="Genomic_DNA"/>
</dbReference>
<dbReference type="OrthoDB" id="1664597at2759"/>
<dbReference type="Gene3D" id="1.10.510.10">
    <property type="entry name" value="Transferase(Phosphotransferase) domain 1"/>
    <property type="match status" value="1"/>
</dbReference>
<dbReference type="GO" id="GO:0016887">
    <property type="term" value="F:ATP hydrolysis activity"/>
    <property type="evidence" value="ECO:0007669"/>
    <property type="project" value="InterPro"/>
</dbReference>
<dbReference type="PANTHER" id="PTHR23073">
    <property type="entry name" value="26S PROTEASOME REGULATORY SUBUNIT"/>
    <property type="match status" value="1"/>
</dbReference>
<dbReference type="Proteomes" id="UP000759131">
    <property type="component" value="Unassembled WGS sequence"/>
</dbReference>
<dbReference type="AlphaFoldDB" id="A0A7R9KE65"/>
<dbReference type="FunFam" id="3.40.50.300:FF:003803">
    <property type="entry name" value="Uncharacterized protein"/>
    <property type="match status" value="1"/>
</dbReference>
<sequence length="273" mass="30501">MENPPKGVLLYGPPGTVDAFGGTRFGDGEDNEVQRTMLELINQLDGFDNRGNVKVLMATNRPDTLDPALLRPGRLDRKIEFGLPDLEGRVKILEINARTMSVEKSIRFDLLARLCNGATGAELRSVCIEAGMFAIRERRKIATEDDFFKAVDKVIKEGSNLGKERSGSSSNTKTMCTVFYAQSRYYRAPEVILGIPYTNMVDMWSFGCIAYEMICGDPLFPGKDNCDQINRIYDFFGNTFPIMMLDHGKNTTKYFNKVEGTYKTKISGGGATY</sequence>
<dbReference type="InterPro" id="IPR000719">
    <property type="entry name" value="Prot_kinase_dom"/>
</dbReference>
<protein>
    <recommendedName>
        <fullName evidence="4">Protein kinase domain-containing protein</fullName>
    </recommendedName>
</protein>
<evidence type="ECO:0000259" key="4">
    <source>
        <dbReference type="PROSITE" id="PS50011"/>
    </source>
</evidence>
<accession>A0A7R9KE65</accession>
<evidence type="ECO:0000313" key="6">
    <source>
        <dbReference type="Proteomes" id="UP000759131"/>
    </source>
</evidence>
<evidence type="ECO:0000256" key="1">
    <source>
        <dbReference type="ARBA" id="ARBA00022741"/>
    </source>
</evidence>
<dbReference type="Gene3D" id="1.10.8.60">
    <property type="match status" value="1"/>
</dbReference>
<dbReference type="SUPFAM" id="SSF52540">
    <property type="entry name" value="P-loop containing nucleoside triphosphate hydrolases"/>
    <property type="match status" value="1"/>
</dbReference>
<keyword evidence="6" id="KW-1185">Reference proteome</keyword>
<dbReference type="Gene3D" id="3.40.50.300">
    <property type="entry name" value="P-loop containing nucleotide triphosphate hydrolases"/>
    <property type="match status" value="1"/>
</dbReference>
<dbReference type="Pfam" id="PF00069">
    <property type="entry name" value="Pkinase"/>
    <property type="match status" value="1"/>
</dbReference>
<evidence type="ECO:0000256" key="2">
    <source>
        <dbReference type="ARBA" id="ARBA00022840"/>
    </source>
</evidence>
<reference evidence="5" key="1">
    <citation type="submission" date="2020-11" db="EMBL/GenBank/DDBJ databases">
        <authorList>
            <person name="Tran Van P."/>
        </authorList>
    </citation>
    <scope>NUCLEOTIDE SEQUENCE</scope>
</reference>